<dbReference type="SUPFAM" id="SSF56935">
    <property type="entry name" value="Porins"/>
    <property type="match status" value="1"/>
</dbReference>
<dbReference type="InterPro" id="IPR012910">
    <property type="entry name" value="Plug_dom"/>
</dbReference>
<keyword evidence="2 8" id="KW-0732">Signal</keyword>
<reference evidence="11" key="1">
    <citation type="submission" date="2022-05" db="EMBL/GenBank/DDBJ databases">
        <title>Sphingomonas sp. strain MG17 Genome sequencing and assembly.</title>
        <authorList>
            <person name="Kim I."/>
        </authorList>
    </citation>
    <scope>NUCLEOTIDE SEQUENCE</scope>
    <source>
        <strain evidence="11">MG17</strain>
    </source>
</reference>
<keyword evidence="4 6" id="KW-0472">Membrane</keyword>
<protein>
    <submittedName>
        <fullName evidence="11">TonB-dependent receptor</fullName>
    </submittedName>
</protein>
<dbReference type="GO" id="GO:0009279">
    <property type="term" value="C:cell outer membrane"/>
    <property type="evidence" value="ECO:0007669"/>
    <property type="project" value="UniProtKB-SubCell"/>
</dbReference>
<evidence type="ECO:0000313" key="12">
    <source>
        <dbReference type="Proteomes" id="UP001139451"/>
    </source>
</evidence>
<feature type="chain" id="PRO_5040805248" evidence="8">
    <location>
        <begin position="32"/>
        <end position="1107"/>
    </location>
</feature>
<dbReference type="PANTHER" id="PTHR40980">
    <property type="entry name" value="PLUG DOMAIN-CONTAINING PROTEIN"/>
    <property type="match status" value="1"/>
</dbReference>
<dbReference type="Gene3D" id="2.170.130.10">
    <property type="entry name" value="TonB-dependent receptor, plug domain"/>
    <property type="match status" value="1"/>
</dbReference>
<feature type="compositionally biased region" description="Polar residues" evidence="7">
    <location>
        <begin position="30"/>
        <end position="39"/>
    </location>
</feature>
<dbReference type="Pfam" id="PF00593">
    <property type="entry name" value="TonB_dep_Rec_b-barrel"/>
    <property type="match status" value="1"/>
</dbReference>
<dbReference type="InterPro" id="IPR037066">
    <property type="entry name" value="Plug_dom_sf"/>
</dbReference>
<evidence type="ECO:0000256" key="2">
    <source>
        <dbReference type="ARBA" id="ARBA00022729"/>
    </source>
</evidence>
<dbReference type="AlphaFoldDB" id="A0A9X2HJR4"/>
<evidence type="ECO:0000259" key="10">
    <source>
        <dbReference type="Pfam" id="PF07715"/>
    </source>
</evidence>
<dbReference type="InterPro" id="IPR010917">
    <property type="entry name" value="TonB_rcpt_CS"/>
</dbReference>
<evidence type="ECO:0000313" key="11">
    <source>
        <dbReference type="EMBL" id="MCP3732496.1"/>
    </source>
</evidence>
<evidence type="ECO:0000256" key="5">
    <source>
        <dbReference type="ARBA" id="ARBA00023237"/>
    </source>
</evidence>
<comment type="subcellular location">
    <subcellularLocation>
        <location evidence="1 6">Cell outer membrane</location>
    </subcellularLocation>
</comment>
<organism evidence="11 12">
    <name type="scientific">Sphingomonas tagetis</name>
    <dbReference type="NCBI Taxonomy" id="2949092"/>
    <lineage>
        <taxon>Bacteria</taxon>
        <taxon>Pseudomonadati</taxon>
        <taxon>Pseudomonadota</taxon>
        <taxon>Alphaproteobacteria</taxon>
        <taxon>Sphingomonadales</taxon>
        <taxon>Sphingomonadaceae</taxon>
        <taxon>Sphingomonas</taxon>
    </lineage>
</organism>
<evidence type="ECO:0000256" key="1">
    <source>
        <dbReference type="ARBA" id="ARBA00004442"/>
    </source>
</evidence>
<dbReference type="InterPro" id="IPR036942">
    <property type="entry name" value="Beta-barrel_TonB_sf"/>
</dbReference>
<keyword evidence="12" id="KW-1185">Reference proteome</keyword>
<evidence type="ECO:0000256" key="7">
    <source>
        <dbReference type="SAM" id="MobiDB-lite"/>
    </source>
</evidence>
<sequence length="1107" mass="119533">MPESKWESLAGVSRITLLVAGVLAITSQAAANETPQSPRSIEGSAPQAAPPQEVRTAPDGDDGNEEAIVVTGFRASLQNALSEKRRANQIIDAITAEDIADFPDANLAESIQRLPGVSIDRDNGEGRSITVRGLGGDFQMVRLNGADAQNIAGGNSADAGNRTRGFDFNTFASELFGGIKVTKSTAAENDEGSLGAIIDLTTGRPLTYKSNRLALGAEVEYRENGETWNPRLTGLASIRITDNFGILGSIAYQKQEQQIDRYSRSIGQFEYAYRNSQINGVTPATFGFARPSTAGSGATFGSDPAAYSLITPTTIIPALPSINRQSLSYERLGATATMQWRSDTTEITLDGVYSRYDQDTETAGVTTIGLNRNGTNARAQQTGTAGLRAVGTANGNADRVALYANCVPSAAIDCNGEQPGTGVGQAALPGYLNSLNPFNLNPFDYYNNPASPGYVATASQTGYYDQLIGRPATKVRAANVNSAGQADYLVLDDVDWRSSSEAQYARTEFKQLTLNARQDIVDGFTIDATAGWSKSQFRATGLLAEFNAIDRDNYVFDDRGGYQMPIFSPGFDVASPSSWSLVKGLSTIRYYQSQVDNEFRVARLNFTYNALPEMTLKFGGTWKRFHYEADQARRSQDIEAINPTLAEAGLQIADLGRLYGFGQGLNVSQGSPTAFYAPDLQKFSDKLQIDCNCVNKWGDYRAVVDGRQRNAVTERDASAYFQVDYDLVLFGRPLRGNAGLRVANTRVTGDGNVGGTDGVAGLAVTARNEYWDWLPSMNANWEVADGFLVRFAAAEVISRPQLASLTPGTTSFASGLNATTAPTVTVGNPYLDPFRATNFDLSFEKYFRNNGLIALTLFHKNIKSFPQQIATEAPLQTVFEPAVFDQVVAAMTSQTLRDYTLAGGTWGIRQFQDAPGGTIKGVEVNLQTDFWFLPAPFDKMGVIANCTHIESKLNYLTGTALATTRTGTTPTAANTFAEGPFLNTSPDAFNATLYYENSVWSARVSAAYRTRYVNRFPLASGTCAVGTTTNGGAACNSPIVADFGYNEDTLNVDFAFAVNVTDFAKFTLEARNLTNETQYRTMYAANPVTQTYASTGRIVTAGARLVF</sequence>
<evidence type="ECO:0000259" key="9">
    <source>
        <dbReference type="Pfam" id="PF00593"/>
    </source>
</evidence>
<feature type="domain" description="TonB-dependent receptor plug" evidence="10">
    <location>
        <begin position="84"/>
        <end position="196"/>
    </location>
</feature>
<dbReference type="InterPro" id="IPR000531">
    <property type="entry name" value="Beta-barrel_TonB"/>
</dbReference>
<proteinExistence type="inferred from homology"/>
<keyword evidence="3 6" id="KW-0798">TonB box</keyword>
<feature type="region of interest" description="Disordered" evidence="7">
    <location>
        <begin position="30"/>
        <end position="64"/>
    </location>
</feature>
<keyword evidence="11" id="KW-0675">Receptor</keyword>
<dbReference type="PROSITE" id="PS01156">
    <property type="entry name" value="TONB_DEPENDENT_REC_2"/>
    <property type="match status" value="1"/>
</dbReference>
<feature type="domain" description="TonB-dependent receptor-like beta-barrel" evidence="9">
    <location>
        <begin position="552"/>
        <end position="1073"/>
    </location>
</feature>
<accession>A0A9X2HJR4</accession>
<comment type="similarity">
    <text evidence="6">Belongs to the TonB-dependent receptor family.</text>
</comment>
<gene>
    <name evidence="11" type="ORF">M9978_18900</name>
</gene>
<dbReference type="Proteomes" id="UP001139451">
    <property type="component" value="Unassembled WGS sequence"/>
</dbReference>
<evidence type="ECO:0000256" key="4">
    <source>
        <dbReference type="ARBA" id="ARBA00023136"/>
    </source>
</evidence>
<comment type="caution">
    <text evidence="11">The sequence shown here is derived from an EMBL/GenBank/DDBJ whole genome shotgun (WGS) entry which is preliminary data.</text>
</comment>
<feature type="signal peptide" evidence="8">
    <location>
        <begin position="1"/>
        <end position="31"/>
    </location>
</feature>
<dbReference type="Pfam" id="PF07715">
    <property type="entry name" value="Plug"/>
    <property type="match status" value="1"/>
</dbReference>
<dbReference type="Gene3D" id="2.40.170.20">
    <property type="entry name" value="TonB-dependent receptor, beta-barrel domain"/>
    <property type="match status" value="1"/>
</dbReference>
<evidence type="ECO:0000256" key="6">
    <source>
        <dbReference type="RuleBase" id="RU003357"/>
    </source>
</evidence>
<evidence type="ECO:0000256" key="8">
    <source>
        <dbReference type="SAM" id="SignalP"/>
    </source>
</evidence>
<dbReference type="EMBL" id="JAMLDX010000019">
    <property type="protein sequence ID" value="MCP3732496.1"/>
    <property type="molecule type" value="Genomic_DNA"/>
</dbReference>
<keyword evidence="5" id="KW-0998">Cell outer membrane</keyword>
<name>A0A9X2HJR4_9SPHN</name>
<dbReference type="PANTHER" id="PTHR40980:SF3">
    <property type="entry name" value="TONB-DEPENDENT RECEPTOR-LIKE BETA-BARREL DOMAIN-CONTAINING PROTEIN"/>
    <property type="match status" value="1"/>
</dbReference>
<evidence type="ECO:0000256" key="3">
    <source>
        <dbReference type="ARBA" id="ARBA00023077"/>
    </source>
</evidence>
<dbReference type="RefSeq" id="WP_254296010.1">
    <property type="nucleotide sequence ID" value="NZ_JAMLDX010000019.1"/>
</dbReference>